<protein>
    <recommendedName>
        <fullName evidence="8">Flavoprotein</fullName>
    </recommendedName>
</protein>
<dbReference type="Proteomes" id="UP000252733">
    <property type="component" value="Unassembled WGS sequence"/>
</dbReference>
<dbReference type="NCBIfam" id="TIGR00275">
    <property type="entry name" value="aminoacetone oxidase family FAD-binding enzyme"/>
    <property type="match status" value="1"/>
</dbReference>
<evidence type="ECO:0008006" key="8">
    <source>
        <dbReference type="Google" id="ProtNLM"/>
    </source>
</evidence>
<accession>A0A368VD56</accession>
<proteinExistence type="predicted"/>
<dbReference type="SUPFAM" id="SSF160996">
    <property type="entry name" value="HI0933 insert domain-like"/>
    <property type="match status" value="1"/>
</dbReference>
<dbReference type="SUPFAM" id="SSF51905">
    <property type="entry name" value="FAD/NAD(P)-binding domain"/>
    <property type="match status" value="1"/>
</dbReference>
<evidence type="ECO:0000259" key="5">
    <source>
        <dbReference type="Pfam" id="PF22780"/>
    </source>
</evidence>
<dbReference type="PANTHER" id="PTHR42887:SF2">
    <property type="entry name" value="OS12G0638800 PROTEIN"/>
    <property type="match status" value="1"/>
</dbReference>
<dbReference type="Gene3D" id="2.40.30.10">
    <property type="entry name" value="Translation factors"/>
    <property type="match status" value="1"/>
</dbReference>
<comment type="caution">
    <text evidence="6">The sequence shown here is derived from an EMBL/GenBank/DDBJ whole genome shotgun (WGS) entry which is preliminary data.</text>
</comment>
<organism evidence="6 7">
    <name type="scientific">Marinilabilia salmonicolor</name>
    <dbReference type="NCBI Taxonomy" id="989"/>
    <lineage>
        <taxon>Bacteria</taxon>
        <taxon>Pseudomonadati</taxon>
        <taxon>Bacteroidota</taxon>
        <taxon>Bacteroidia</taxon>
        <taxon>Marinilabiliales</taxon>
        <taxon>Marinilabiliaceae</taxon>
        <taxon>Marinilabilia</taxon>
    </lineage>
</organism>
<name>A0A368VD56_9BACT</name>
<evidence type="ECO:0000256" key="3">
    <source>
        <dbReference type="ARBA" id="ARBA00022827"/>
    </source>
</evidence>
<dbReference type="InterPro" id="IPR055178">
    <property type="entry name" value="RsdA/BaiN/AoA(So)-like_dom"/>
</dbReference>
<comment type="cofactor">
    <cofactor evidence="1">
        <name>FAD</name>
        <dbReference type="ChEBI" id="CHEBI:57692"/>
    </cofactor>
</comment>
<dbReference type="Gene3D" id="1.10.8.260">
    <property type="entry name" value="HI0933 insert domain-like"/>
    <property type="match status" value="1"/>
</dbReference>
<evidence type="ECO:0000259" key="4">
    <source>
        <dbReference type="Pfam" id="PF03486"/>
    </source>
</evidence>
<dbReference type="Gene3D" id="3.50.50.60">
    <property type="entry name" value="FAD/NAD(P)-binding domain"/>
    <property type="match status" value="1"/>
</dbReference>
<dbReference type="PANTHER" id="PTHR42887">
    <property type="entry name" value="OS12G0638800 PROTEIN"/>
    <property type="match status" value="1"/>
</dbReference>
<keyword evidence="7" id="KW-1185">Reference proteome</keyword>
<keyword evidence="3" id="KW-0274">FAD</keyword>
<feature type="domain" description="RsdA/BaiN/AoA(So)-like insert" evidence="5">
    <location>
        <begin position="188"/>
        <end position="349"/>
    </location>
</feature>
<evidence type="ECO:0000313" key="6">
    <source>
        <dbReference type="EMBL" id="RCW37584.1"/>
    </source>
</evidence>
<dbReference type="EMBL" id="QPIZ01000005">
    <property type="protein sequence ID" value="RCW37584.1"/>
    <property type="molecule type" value="Genomic_DNA"/>
</dbReference>
<dbReference type="Pfam" id="PF22780">
    <property type="entry name" value="HI0933_like_1st"/>
    <property type="match status" value="1"/>
</dbReference>
<dbReference type="InterPro" id="IPR036188">
    <property type="entry name" value="FAD/NAD-bd_sf"/>
</dbReference>
<feature type="domain" description="RsdA/BaiN/AoA(So)-like Rossmann fold-like" evidence="4">
    <location>
        <begin position="2"/>
        <end position="402"/>
    </location>
</feature>
<gene>
    <name evidence="6" type="ORF">DFO77_10592</name>
</gene>
<dbReference type="Pfam" id="PF03486">
    <property type="entry name" value="HI0933_like"/>
    <property type="match status" value="1"/>
</dbReference>
<keyword evidence="2" id="KW-0285">Flavoprotein</keyword>
<dbReference type="RefSeq" id="WP_114436625.1">
    <property type="nucleotide sequence ID" value="NZ_QPIZ01000005.1"/>
</dbReference>
<dbReference type="InterPro" id="IPR004792">
    <property type="entry name" value="BaiN-like"/>
</dbReference>
<dbReference type="InterPro" id="IPR057661">
    <property type="entry name" value="RsdA/BaiN/AoA(So)_Rossmann"/>
</dbReference>
<dbReference type="InterPro" id="IPR023166">
    <property type="entry name" value="BaiN-like_dom_sf"/>
</dbReference>
<evidence type="ECO:0000256" key="2">
    <source>
        <dbReference type="ARBA" id="ARBA00022630"/>
    </source>
</evidence>
<evidence type="ECO:0000313" key="7">
    <source>
        <dbReference type="Proteomes" id="UP000252733"/>
    </source>
</evidence>
<sequence length="405" mass="44715">MKIAVIGGGAAGFFAALTAKENYPEAKVFIFEKSTKVLSKVKVSGGGRCNVTNAVPKISDLIKAYPRGGNSLKKLFHQFSNLDAMQWFESRGVPLVTQDDGCVFPTAQDSQAIIDCFLREANRLGVEIHTSSGVSELVPQKEKWSIKFHKNEGRNWAFDKVIVTTGGSPGEEGLQWLGKLGHRIEFPVPSLFTFNMPDAPVIRLMGLVVEDVKVGVVGSRLCADGPLLITHWGMSGPAVLKLSSFAARYLHEHNYDFNIYVNWVGAVNPEIVSNNLQEIVARHPGKQVNNFRPFALPERLWLFLIEKMGIPADKKWSQLGKKEVNKLVETLIRDIYPVKGKSTFREEFVTCGGVSLKAVNMKTMQSKVASNLYFAGEVLDIDAITGGYNLQAAWTTGYIAGHLRQ</sequence>
<evidence type="ECO:0000256" key="1">
    <source>
        <dbReference type="ARBA" id="ARBA00001974"/>
    </source>
</evidence>
<dbReference type="AlphaFoldDB" id="A0A368VD56"/>
<reference evidence="6 7" key="1">
    <citation type="submission" date="2018-07" db="EMBL/GenBank/DDBJ databases">
        <title>Freshwater and sediment microbial communities from various areas in North America, analyzing microbe dynamics in response to fracking.</title>
        <authorList>
            <person name="Lamendella R."/>
        </authorList>
    </citation>
    <scope>NUCLEOTIDE SEQUENCE [LARGE SCALE GENOMIC DNA]</scope>
    <source>
        <strain evidence="6 7">160A</strain>
    </source>
</reference>